<comment type="caution">
    <text evidence="1">The sequence shown here is derived from an EMBL/GenBank/DDBJ whole genome shotgun (WGS) entry which is preliminary data.</text>
</comment>
<organism evidence="1 2">
    <name type="scientific">Subtercola vilae</name>
    <dbReference type="NCBI Taxonomy" id="2056433"/>
    <lineage>
        <taxon>Bacteria</taxon>
        <taxon>Bacillati</taxon>
        <taxon>Actinomycetota</taxon>
        <taxon>Actinomycetes</taxon>
        <taxon>Micrococcales</taxon>
        <taxon>Microbacteriaceae</taxon>
        <taxon>Subtercola</taxon>
    </lineage>
</organism>
<protein>
    <submittedName>
        <fullName evidence="1">Uncharacterized protein</fullName>
    </submittedName>
</protein>
<sequence>MVDPNLVEVALERVQGTIFETFTNEFFPPLLGADYSPLGGMHDGGADGFGGDIVHERLGRAGVFYQASVQKDSKAKIRSTIARLRDVGRKPTALTYFTSQTVPFIDVLEDELGQELGVVIRIKDGSYIRAHVNDHQGLIAAFERHLLPLTTFLSKVGAATLISASRHVSSPAVFVFLRQEVDKMDGDLSLVNAITDSLALWALEGTDPDAGIMMGSDEVTAKVTEVLPSARSIVSRRMQKRLEALSSKNYPGGRQANFHRNDNKFVLPWETRRRITGENQDDEALRIRVLRSFEDRTSAQYPDFEPQMVDLVANVVLRAMQFSFEQQGLEFAHFMSSEGNVEYPQMADAVRDALAANNVSGDLSVQVAAASLEVARRCIYSGNHDEREYLGRLARTYSLLFTLNHEPRLVEYFEQMASDFYLYVGTDMILRALSERYLPVESQMCRNMLLMAAQGNVKLVLTEPVLDEVLAHLRASDREFNNFYVGVEHRMTPEMVREIPKLLVRAYFYNRSEEGGPRNWPAFVDQFCTHRELFRGPAIEELQRYLMASFHMEYRSRSDLEKLADPVSVKKIKDQLVSAKTDERLAENDALLASAVYGHRHREGESSNISAFGYKTWWLTNETTILRFTKLLELRNNGARYMMRPDFLLNFFSFAPSTLEVRRTFANVFPSTLGVQLSRRMDEKAFHKIMDEVKAAEGFEEGRRLAVMASCADKLKGDFERRYITGGSFDPDVPARSVT</sequence>
<name>A0A4T2BSC5_9MICO</name>
<accession>A0A4T2BSC5</accession>
<reference evidence="1 2" key="1">
    <citation type="journal article" date="2019" name="Microorganisms">
        <title>Systematic Affiliation and Genome Analysis of Subtercola vilae DB165(T) with Particular Emphasis on Cold Adaptation of an Isolate from a High-Altitude Cold Volcano Lake.</title>
        <authorList>
            <person name="Villalobos A.S."/>
            <person name="Wiese J."/>
            <person name="Imhoff J.F."/>
            <person name="Dorador C."/>
            <person name="Keller A."/>
            <person name="Hentschel U."/>
        </authorList>
    </citation>
    <scope>NUCLEOTIDE SEQUENCE [LARGE SCALE GENOMIC DNA]</scope>
    <source>
        <strain evidence="1 2">DB165</strain>
    </source>
</reference>
<dbReference type="Proteomes" id="UP000306192">
    <property type="component" value="Unassembled WGS sequence"/>
</dbReference>
<dbReference type="RefSeq" id="WP_136643296.1">
    <property type="nucleotide sequence ID" value="NZ_QYRT01000041.1"/>
</dbReference>
<evidence type="ECO:0000313" key="2">
    <source>
        <dbReference type="Proteomes" id="UP000306192"/>
    </source>
</evidence>
<dbReference type="AlphaFoldDB" id="A0A4T2BSC5"/>
<dbReference type="EMBL" id="QYRT01000041">
    <property type="protein sequence ID" value="TIH32258.1"/>
    <property type="molecule type" value="Genomic_DNA"/>
</dbReference>
<dbReference type="OrthoDB" id="1401598at2"/>
<evidence type="ECO:0000313" key="1">
    <source>
        <dbReference type="EMBL" id="TIH32258.1"/>
    </source>
</evidence>
<keyword evidence="2" id="KW-1185">Reference proteome</keyword>
<gene>
    <name evidence="1" type="ORF">D4765_15880</name>
</gene>
<proteinExistence type="predicted"/>